<reference evidence="4" key="1">
    <citation type="submission" date="2017-07" db="EMBL/GenBank/DDBJ databases">
        <title>Comparative genome mining reveals phylogenetic distribution patterns of secondary metabolites in Amycolatopsis.</title>
        <authorList>
            <person name="Adamek M."/>
            <person name="Alanjary M."/>
            <person name="Sales-Ortells H."/>
            <person name="Goodfellow M."/>
            <person name="Bull A.T."/>
            <person name="Kalinowski J."/>
            <person name="Ziemert N."/>
        </authorList>
    </citation>
    <scope>NUCLEOTIDE SEQUENCE [LARGE SCALE GENOMIC DNA]</scope>
    <source>
        <strain evidence="4">H5</strain>
    </source>
</reference>
<keyword evidence="2" id="KW-1133">Transmembrane helix</keyword>
<feature type="transmembrane region" description="Helical" evidence="2">
    <location>
        <begin position="604"/>
        <end position="627"/>
    </location>
</feature>
<dbReference type="PANTHER" id="PTHR14136">
    <property type="entry name" value="BTB_POZ DOMAIN-CONTAINING PROTEIN KCTD9"/>
    <property type="match status" value="1"/>
</dbReference>
<dbReference type="EMBL" id="NMUL01000038">
    <property type="protein sequence ID" value="OXM63088.1"/>
    <property type="molecule type" value="Genomic_DNA"/>
</dbReference>
<gene>
    <name evidence="3" type="ORF">CF165_32535</name>
</gene>
<dbReference type="AlphaFoldDB" id="A0A229SVV3"/>
<dbReference type="Pfam" id="PF13576">
    <property type="entry name" value="Pentapeptide_3"/>
    <property type="match status" value="3"/>
</dbReference>
<name>A0A229SVV3_9PSEU</name>
<feature type="region of interest" description="Disordered" evidence="1">
    <location>
        <begin position="544"/>
        <end position="564"/>
    </location>
</feature>
<feature type="transmembrane region" description="Helical" evidence="2">
    <location>
        <begin position="515"/>
        <end position="538"/>
    </location>
</feature>
<keyword evidence="4" id="KW-1185">Reference proteome</keyword>
<evidence type="ECO:0000313" key="3">
    <source>
        <dbReference type="EMBL" id="OXM63088.1"/>
    </source>
</evidence>
<dbReference type="PANTHER" id="PTHR14136:SF17">
    <property type="entry name" value="BTB_POZ DOMAIN-CONTAINING PROTEIN KCTD9"/>
    <property type="match status" value="1"/>
</dbReference>
<accession>A0A229SVV3</accession>
<organism evidence="3 4">
    <name type="scientific">Amycolatopsis vastitatis</name>
    <dbReference type="NCBI Taxonomy" id="1905142"/>
    <lineage>
        <taxon>Bacteria</taxon>
        <taxon>Bacillati</taxon>
        <taxon>Actinomycetota</taxon>
        <taxon>Actinomycetes</taxon>
        <taxon>Pseudonocardiales</taxon>
        <taxon>Pseudonocardiaceae</taxon>
        <taxon>Amycolatopsis</taxon>
    </lineage>
</organism>
<dbReference type="Gene3D" id="2.160.20.80">
    <property type="entry name" value="E3 ubiquitin-protein ligase SopA"/>
    <property type="match status" value="1"/>
</dbReference>
<evidence type="ECO:0000256" key="2">
    <source>
        <dbReference type="SAM" id="Phobius"/>
    </source>
</evidence>
<protein>
    <recommendedName>
        <fullName evidence="5">Metal transporter</fullName>
    </recommendedName>
</protein>
<sequence>MTTTDSARSEDWPRCVKILGEPDDRCRGVQIDGFDRCLAHLDPTELNTFLSGLFPGADLDVRGTAFDSQLLRQLMQAVTTHSSSPPRAELRRSDFRGATFAQGAGFGRANFAEGADFRGATFTQGGYFGGATFAEGAYFSGATFTQDAYFSGATFTKYTSFKDATFAQDSYFDHATFTKNISFSGATFTEDASFSGATFTKNADFEAATFTEGGYFNGATFTKTAFFRGATFTEDAYFNDATFTEGAYFGEATFTKKVSFSGATFSRCERLGPLTAEQLDVCGTQFGVAVVVEAEAGEVSCQRARFSGGVELRVRHGRVDLAEVLFGAASSLGPSASARATEAKVKSWREKNNAIDHRPVLTSLRGTDVSELALTDVDLRWCRFAGAHHLDKLRIEGDSPFPQPPRRVRALGRPRRQVIFEEHPWRAQRMPKSGWLASGPFDTEQVEQVGPGRLAALYRSLRKALEDGKNEAGAGDFYFGEQEARRRAVGTSFVERAVLWAYWLISGYGQRASRAITALVGIVAVLAVVLITCGLPVAGPTSQSTTVTRAVPGGGQETVTTSRDVAPQLPPGDARWTLDRVDTSVRIALGAVAFRDAGQKLTSVGTWAVMVARFVGPILLALAALAVRARVKR</sequence>
<proteinExistence type="predicted"/>
<keyword evidence="2" id="KW-0812">Transmembrane</keyword>
<dbReference type="InterPro" id="IPR001646">
    <property type="entry name" value="5peptide_repeat"/>
</dbReference>
<keyword evidence="2" id="KW-0472">Membrane</keyword>
<comment type="caution">
    <text evidence="3">The sequence shown here is derived from an EMBL/GenBank/DDBJ whole genome shotgun (WGS) entry which is preliminary data.</text>
</comment>
<dbReference type="Proteomes" id="UP000215199">
    <property type="component" value="Unassembled WGS sequence"/>
</dbReference>
<dbReference type="SUPFAM" id="SSF141571">
    <property type="entry name" value="Pentapeptide repeat-like"/>
    <property type="match status" value="1"/>
</dbReference>
<evidence type="ECO:0008006" key="5">
    <source>
        <dbReference type="Google" id="ProtNLM"/>
    </source>
</evidence>
<dbReference type="OrthoDB" id="3602494at2"/>
<dbReference type="InterPro" id="IPR051082">
    <property type="entry name" value="Pentapeptide-BTB/POZ_domain"/>
</dbReference>
<evidence type="ECO:0000313" key="4">
    <source>
        <dbReference type="Proteomes" id="UP000215199"/>
    </source>
</evidence>
<evidence type="ECO:0000256" key="1">
    <source>
        <dbReference type="SAM" id="MobiDB-lite"/>
    </source>
</evidence>